<keyword evidence="2" id="KW-1185">Reference proteome</keyword>
<evidence type="ECO:0000313" key="1">
    <source>
        <dbReference type="EMBL" id="GFH70543.1"/>
    </source>
</evidence>
<comment type="caution">
    <text evidence="1">The sequence shown here is derived from an EMBL/GenBank/DDBJ whole genome shotgun (WGS) entry which is preliminary data.</text>
</comment>
<dbReference type="EMBL" id="BLLN01000002">
    <property type="protein sequence ID" value="GFH70543.1"/>
    <property type="molecule type" value="Genomic_DNA"/>
</dbReference>
<organism evidence="1 2">
    <name type="scientific">Streptomyces diastaticus subsp. diastaticus</name>
    <dbReference type="NCBI Taxonomy" id="68040"/>
    <lineage>
        <taxon>Bacteria</taxon>
        <taxon>Bacillati</taxon>
        <taxon>Actinomycetota</taxon>
        <taxon>Actinomycetes</taxon>
        <taxon>Kitasatosporales</taxon>
        <taxon>Streptomycetaceae</taxon>
        <taxon>Streptomyces</taxon>
        <taxon>Streptomyces diastaticus group</taxon>
    </lineage>
</organism>
<evidence type="ECO:0000313" key="2">
    <source>
        <dbReference type="Proteomes" id="UP000472710"/>
    </source>
</evidence>
<evidence type="ECO:0008006" key="3">
    <source>
        <dbReference type="Google" id="ProtNLM"/>
    </source>
</evidence>
<accession>A0ABQ1CK78</accession>
<proteinExistence type="predicted"/>
<name>A0ABQ1CK78_STRDI</name>
<dbReference type="Proteomes" id="UP000472710">
    <property type="component" value="Unassembled WGS sequence"/>
</dbReference>
<protein>
    <recommendedName>
        <fullName evidence="3">Transposase</fullName>
    </recommendedName>
</protein>
<sequence>MSRLVTEHHGLQCLAVVGVDRGETDEEGQSVRVRQDVHRATRLAPVNGARDQIKNRRWTVDLETPKHGGKARQAQPLTRT</sequence>
<gene>
    <name evidence="1" type="ORF">Sdia_13110</name>
</gene>
<reference evidence="1 2" key="1">
    <citation type="submission" date="2020-02" db="EMBL/GenBank/DDBJ databases">
        <title>Whole genome shotgun sequence of Streptomyces diastaticus subsp. diastaticus NBRC 13412.</title>
        <authorList>
            <person name="Ichikawa N."/>
            <person name="Komaki H."/>
            <person name="Tamura T."/>
        </authorList>
    </citation>
    <scope>NUCLEOTIDE SEQUENCE [LARGE SCALE GENOMIC DNA]</scope>
    <source>
        <strain evidence="1 2">NBRC 13412</strain>
    </source>
</reference>